<evidence type="ECO:0000313" key="2">
    <source>
        <dbReference type="EMBL" id="CAD7232346.1"/>
    </source>
</evidence>
<dbReference type="Gene3D" id="3.30.160.60">
    <property type="entry name" value="Classic Zinc Finger"/>
    <property type="match status" value="1"/>
</dbReference>
<reference evidence="2" key="1">
    <citation type="submission" date="2020-11" db="EMBL/GenBank/DDBJ databases">
        <authorList>
            <person name="Tran Van P."/>
        </authorList>
    </citation>
    <scope>NUCLEOTIDE SEQUENCE</scope>
</reference>
<dbReference type="PROSITE" id="PS50157">
    <property type="entry name" value="ZINC_FINGER_C2H2_2"/>
    <property type="match status" value="1"/>
</dbReference>
<proteinExistence type="predicted"/>
<dbReference type="EMBL" id="OB664558">
    <property type="protein sequence ID" value="CAD7232346.1"/>
    <property type="molecule type" value="Genomic_DNA"/>
</dbReference>
<feature type="compositionally biased region" description="Low complexity" evidence="1">
    <location>
        <begin position="120"/>
        <end position="130"/>
    </location>
</feature>
<sequence length="230" mass="25726">MENSNDVEFSKESVDCGNDKPDWYRESRKVFFNRLENYLGNRDAESAETLRIIKLLFMESLDYVVTFLSVKEEDGSSRSVPDLDVKGYLLQNIHENGKLQPTQANLPQGGSESLTDDDGTSSSGTETNSGADEDEEESFAFSRDSNNSVSQQKGIKGKRANLSKCGVCGKILLGRFLERHLAVVHSEEQRPGKRNRNRRVIVSCQKCGKVLSSKESLDSHMKFKHAPKGK</sequence>
<gene>
    <name evidence="2" type="ORF">CTOB1V02_LOCUS10182</name>
</gene>
<feature type="region of interest" description="Disordered" evidence="1">
    <location>
        <begin position="96"/>
        <end position="156"/>
    </location>
</feature>
<dbReference type="SMART" id="SM00355">
    <property type="entry name" value="ZnF_C2H2"/>
    <property type="match status" value="2"/>
</dbReference>
<dbReference type="AlphaFoldDB" id="A0A7R8ZUI3"/>
<feature type="non-terminal residue" evidence="2">
    <location>
        <position position="230"/>
    </location>
</feature>
<accession>A0A7R8ZUI3</accession>
<protein>
    <submittedName>
        <fullName evidence="2">Uncharacterized protein</fullName>
    </submittedName>
</protein>
<dbReference type="InterPro" id="IPR013087">
    <property type="entry name" value="Znf_C2H2_type"/>
</dbReference>
<evidence type="ECO:0000256" key="1">
    <source>
        <dbReference type="SAM" id="MobiDB-lite"/>
    </source>
</evidence>
<name>A0A7R8ZUI3_9CRUS</name>
<feature type="compositionally biased region" description="Polar residues" evidence="1">
    <location>
        <begin position="99"/>
        <end position="108"/>
    </location>
</feature>
<feature type="compositionally biased region" description="Polar residues" evidence="1">
    <location>
        <begin position="143"/>
        <end position="153"/>
    </location>
</feature>
<organism evidence="2">
    <name type="scientific">Cyprideis torosa</name>
    <dbReference type="NCBI Taxonomy" id="163714"/>
    <lineage>
        <taxon>Eukaryota</taxon>
        <taxon>Metazoa</taxon>
        <taxon>Ecdysozoa</taxon>
        <taxon>Arthropoda</taxon>
        <taxon>Crustacea</taxon>
        <taxon>Oligostraca</taxon>
        <taxon>Ostracoda</taxon>
        <taxon>Podocopa</taxon>
        <taxon>Podocopida</taxon>
        <taxon>Cytherocopina</taxon>
        <taxon>Cytheroidea</taxon>
        <taxon>Cytherideidae</taxon>
        <taxon>Cyprideis</taxon>
    </lineage>
</organism>
<dbReference type="PROSITE" id="PS00028">
    <property type="entry name" value="ZINC_FINGER_C2H2_1"/>
    <property type="match status" value="1"/>
</dbReference>